<keyword evidence="8" id="KW-0256">Endoplasmic reticulum</keyword>
<evidence type="ECO:0000256" key="2">
    <source>
        <dbReference type="ARBA" id="ARBA00004240"/>
    </source>
</evidence>
<proteinExistence type="inferred from homology"/>
<feature type="transmembrane region" description="Helical" evidence="19">
    <location>
        <begin position="416"/>
        <end position="434"/>
    </location>
</feature>
<evidence type="ECO:0000256" key="9">
    <source>
        <dbReference type="ARBA" id="ARBA00022989"/>
    </source>
</evidence>
<evidence type="ECO:0000256" key="11">
    <source>
        <dbReference type="ARBA" id="ARBA00023136"/>
    </source>
</evidence>
<dbReference type="AlphaFoldDB" id="A0A310SDR8"/>
<evidence type="ECO:0000256" key="19">
    <source>
        <dbReference type="SAM" id="Phobius"/>
    </source>
</evidence>
<dbReference type="EC" id="2.3.1.n6" evidence="17"/>
<dbReference type="EMBL" id="KQ762541">
    <property type="protein sequence ID" value="OAD55669.1"/>
    <property type="molecule type" value="Genomic_DNA"/>
</dbReference>
<evidence type="ECO:0000313" key="21">
    <source>
        <dbReference type="Proteomes" id="UP000250275"/>
    </source>
</evidence>
<dbReference type="Proteomes" id="UP000250275">
    <property type="component" value="Unassembled WGS sequence"/>
</dbReference>
<keyword evidence="9 19" id="KW-1133">Transmembrane helix</keyword>
<keyword evidence="5" id="KW-0444">Lipid biosynthesis</keyword>
<dbReference type="Pfam" id="PF03062">
    <property type="entry name" value="MBOAT"/>
    <property type="match status" value="1"/>
</dbReference>
<comment type="subcellular location">
    <subcellularLocation>
        <location evidence="2">Endoplasmic reticulum</location>
    </subcellularLocation>
    <subcellularLocation>
        <location evidence="1">Membrane</location>
        <topology evidence="1">Multi-pass membrane protein</topology>
    </subcellularLocation>
</comment>
<accession>A0A310SDR8</accession>
<comment type="pathway">
    <text evidence="3">Lipid metabolism; phospholipid metabolism.</text>
</comment>
<feature type="transmembrane region" description="Helical" evidence="19">
    <location>
        <begin position="59"/>
        <end position="83"/>
    </location>
</feature>
<dbReference type="InterPro" id="IPR004299">
    <property type="entry name" value="MBOAT_fam"/>
</dbReference>
<feature type="non-terminal residue" evidence="20">
    <location>
        <position position="1"/>
    </location>
</feature>
<keyword evidence="21" id="KW-1185">Reference proteome</keyword>
<dbReference type="GO" id="GO:0006656">
    <property type="term" value="P:phosphatidylcholine biosynthetic process"/>
    <property type="evidence" value="ECO:0007669"/>
    <property type="project" value="TreeGrafter"/>
</dbReference>
<dbReference type="InterPro" id="IPR049941">
    <property type="entry name" value="LPLAT_7/PORCN-like"/>
</dbReference>
<protein>
    <recommendedName>
        <fullName evidence="18">Lysophospholipid acyltransferase 5</fullName>
        <ecNumber evidence="16">2.3.1.23</ecNumber>
        <ecNumber evidence="17">2.3.1.n6</ecNumber>
    </recommendedName>
</protein>
<evidence type="ECO:0000256" key="12">
    <source>
        <dbReference type="ARBA" id="ARBA00023209"/>
    </source>
</evidence>
<keyword evidence="11 19" id="KW-0472">Membrane</keyword>
<dbReference type="PANTHER" id="PTHR13906">
    <property type="entry name" value="PORCUPINE"/>
    <property type="match status" value="1"/>
</dbReference>
<name>A0A310SDR8_9HYME</name>
<dbReference type="GO" id="GO:0005783">
    <property type="term" value="C:endoplasmic reticulum"/>
    <property type="evidence" value="ECO:0007669"/>
    <property type="project" value="UniProtKB-SubCell"/>
</dbReference>
<dbReference type="GO" id="GO:0071617">
    <property type="term" value="F:lysophospholipid acyltransferase activity"/>
    <property type="evidence" value="ECO:0007669"/>
    <property type="project" value="TreeGrafter"/>
</dbReference>
<evidence type="ECO:0000256" key="18">
    <source>
        <dbReference type="ARBA" id="ARBA00039721"/>
    </source>
</evidence>
<evidence type="ECO:0000256" key="4">
    <source>
        <dbReference type="ARBA" id="ARBA00010323"/>
    </source>
</evidence>
<evidence type="ECO:0000256" key="1">
    <source>
        <dbReference type="ARBA" id="ARBA00004141"/>
    </source>
</evidence>
<evidence type="ECO:0000256" key="7">
    <source>
        <dbReference type="ARBA" id="ARBA00022692"/>
    </source>
</evidence>
<keyword evidence="14 20" id="KW-0012">Acyltransferase</keyword>
<comment type="similarity">
    <text evidence="4">Belongs to the membrane-bound acyltransferase family.</text>
</comment>
<evidence type="ECO:0000313" key="20">
    <source>
        <dbReference type="EMBL" id="OAD55669.1"/>
    </source>
</evidence>
<evidence type="ECO:0000256" key="15">
    <source>
        <dbReference type="ARBA" id="ARBA00025707"/>
    </source>
</evidence>
<reference evidence="20 21" key="1">
    <citation type="submission" date="2015-07" db="EMBL/GenBank/DDBJ databases">
        <title>The genome of Eufriesea mexicana.</title>
        <authorList>
            <person name="Pan H."/>
            <person name="Kapheim K."/>
        </authorList>
    </citation>
    <scope>NUCLEOTIDE SEQUENCE [LARGE SCALE GENOMIC DNA]</scope>
    <source>
        <strain evidence="20">0111107269</strain>
        <tissue evidence="20">Whole body</tissue>
    </source>
</reference>
<keyword evidence="7 19" id="KW-0812">Transmembrane</keyword>
<evidence type="ECO:0000256" key="16">
    <source>
        <dbReference type="ARBA" id="ARBA00026120"/>
    </source>
</evidence>
<keyword evidence="6 20" id="KW-0808">Transferase</keyword>
<gene>
    <name evidence="20" type="ORF">WN48_04412</name>
</gene>
<dbReference type="GO" id="GO:0030258">
    <property type="term" value="P:lipid modification"/>
    <property type="evidence" value="ECO:0007669"/>
    <property type="project" value="TreeGrafter"/>
</dbReference>
<evidence type="ECO:0000256" key="17">
    <source>
        <dbReference type="ARBA" id="ARBA00038923"/>
    </source>
</evidence>
<keyword evidence="10" id="KW-0443">Lipid metabolism</keyword>
<keyword evidence="12" id="KW-0594">Phospholipid biosynthesis</keyword>
<dbReference type="GO" id="GO:0016020">
    <property type="term" value="C:membrane"/>
    <property type="evidence" value="ECO:0007669"/>
    <property type="project" value="UniProtKB-SubCell"/>
</dbReference>
<feature type="transmembrane region" description="Helical" evidence="19">
    <location>
        <begin position="20"/>
        <end position="39"/>
    </location>
</feature>
<keyword evidence="13" id="KW-1208">Phospholipid metabolism</keyword>
<evidence type="ECO:0000256" key="13">
    <source>
        <dbReference type="ARBA" id="ARBA00023264"/>
    </source>
</evidence>
<evidence type="ECO:0000256" key="14">
    <source>
        <dbReference type="ARBA" id="ARBA00023315"/>
    </source>
</evidence>
<evidence type="ECO:0000256" key="5">
    <source>
        <dbReference type="ARBA" id="ARBA00022516"/>
    </source>
</evidence>
<evidence type="ECO:0000256" key="8">
    <source>
        <dbReference type="ARBA" id="ARBA00022824"/>
    </source>
</evidence>
<dbReference type="PANTHER" id="PTHR13906:SF14">
    <property type="entry name" value="LYSOPHOSPHOLIPID ACYLTRANSFERASE 5"/>
    <property type="match status" value="1"/>
</dbReference>
<evidence type="ECO:0000256" key="6">
    <source>
        <dbReference type="ARBA" id="ARBA00022679"/>
    </source>
</evidence>
<sequence length="448" mass="52625">LSGAPIALFHRYTLYGKCPICQHIFFASCGVLICLWNYGFNVIHSAATVYINYHILKRLGGTSLSVFIIFVFNMAYLSCGYYITSTDNYDIKWTMPQCVLTLRLIGVAFNLLDGQKPEKQLSVSQKSLALKERPTFLEIAAFTYFPGSFLVGPQFSMKRYLDYVHGRHMTSDTDDSVKQEIEPHPDCLIPGISRLFIGLIYLVFYQLGNSYIPNEYLLSTEFEQQVFLKRLLLIGIWGHFNFYKYVSCWLLAEGVCTIFGLTYNGKDEKGRLLWNGCENVQLLKFEAAIRFNDYIMSFNINTNNWCAEYIYKRLKFLGSKVYSQFLTLLFLAIWHGFHSGYYMCFFLEFIIMYAERDLTEILKNHQKLHSILKSRLELRVLVWTFMKIYSFCFIGYCLICFIFLSYSRYHQVYSSVYYSGHIIYLFYPLISILIKRYSRKKRSEKLEH</sequence>
<feature type="transmembrane region" description="Helical" evidence="19">
    <location>
        <begin position="380"/>
        <end position="404"/>
    </location>
</feature>
<evidence type="ECO:0000256" key="3">
    <source>
        <dbReference type="ARBA" id="ARBA00005074"/>
    </source>
</evidence>
<comment type="pathway">
    <text evidence="15">Phospholipid metabolism.</text>
</comment>
<evidence type="ECO:0000256" key="10">
    <source>
        <dbReference type="ARBA" id="ARBA00023098"/>
    </source>
</evidence>
<organism evidence="20 21">
    <name type="scientific">Eufriesea mexicana</name>
    <dbReference type="NCBI Taxonomy" id="516756"/>
    <lineage>
        <taxon>Eukaryota</taxon>
        <taxon>Metazoa</taxon>
        <taxon>Ecdysozoa</taxon>
        <taxon>Arthropoda</taxon>
        <taxon>Hexapoda</taxon>
        <taxon>Insecta</taxon>
        <taxon>Pterygota</taxon>
        <taxon>Neoptera</taxon>
        <taxon>Endopterygota</taxon>
        <taxon>Hymenoptera</taxon>
        <taxon>Apocrita</taxon>
        <taxon>Aculeata</taxon>
        <taxon>Apoidea</taxon>
        <taxon>Anthophila</taxon>
        <taxon>Apidae</taxon>
        <taxon>Eufriesea</taxon>
    </lineage>
</organism>
<dbReference type="GO" id="GO:0047184">
    <property type="term" value="F:1-acylglycerophosphocholine O-acyltransferase activity"/>
    <property type="evidence" value="ECO:0007669"/>
    <property type="project" value="UniProtKB-EC"/>
</dbReference>
<dbReference type="EC" id="2.3.1.23" evidence="16"/>
<dbReference type="OrthoDB" id="5974730at2759"/>